<dbReference type="Proteomes" id="UP000054279">
    <property type="component" value="Unassembled WGS sequence"/>
</dbReference>
<organism evidence="2 3">
    <name type="scientific">Sphaerobolus stellatus (strain SS14)</name>
    <dbReference type="NCBI Taxonomy" id="990650"/>
    <lineage>
        <taxon>Eukaryota</taxon>
        <taxon>Fungi</taxon>
        <taxon>Dikarya</taxon>
        <taxon>Basidiomycota</taxon>
        <taxon>Agaricomycotina</taxon>
        <taxon>Agaricomycetes</taxon>
        <taxon>Phallomycetidae</taxon>
        <taxon>Geastrales</taxon>
        <taxon>Sphaerobolaceae</taxon>
        <taxon>Sphaerobolus</taxon>
    </lineage>
</organism>
<keyword evidence="3" id="KW-1185">Reference proteome</keyword>
<dbReference type="HOGENOM" id="CLU_039867_0_0_1"/>
<sequence length="358" mass="40441">MDDEQNAQMQVDSSTIPMSAIQAFKTDPSTEWVIESTPGFVAIKQKMGCSICDASAWHCMTAKQAYEICLAEKDISKIISDTWPELTRYQDNYYRLLEDYNILKEATQSAEKKAEEHRAKLNELYEKLDSRRATIKNLGNQAQSLEIQLQEAKGNSDELLNHEELILENRHLRQELDCYVGRAQYTLYGKDANWVICNGYRISDIPTSDREDNDEDLAGFTIAPPAKLAHPAGKTNRNDSKVVHEAGIPAIGGSCLPTTQKRIIADPPAFVTGVLPKPLGKSRVEHWDQPTLRGTSDWVMESDVHDSEMCRLYVEGRALQPHEWFPDHTVVIFHIDEYARFLPGLPKNLVAHTMIPTG</sequence>
<proteinExistence type="predicted"/>
<keyword evidence="1" id="KW-0175">Coiled coil</keyword>
<name>A0A0C9UJJ5_SPHS4</name>
<feature type="coiled-coil region" evidence="1">
    <location>
        <begin position="100"/>
        <end position="162"/>
    </location>
</feature>
<protein>
    <submittedName>
        <fullName evidence="2">Uncharacterized protein</fullName>
    </submittedName>
</protein>
<reference evidence="2 3" key="1">
    <citation type="submission" date="2014-06" db="EMBL/GenBank/DDBJ databases">
        <title>Evolutionary Origins and Diversification of the Mycorrhizal Mutualists.</title>
        <authorList>
            <consortium name="DOE Joint Genome Institute"/>
            <consortium name="Mycorrhizal Genomics Consortium"/>
            <person name="Kohler A."/>
            <person name="Kuo A."/>
            <person name="Nagy L.G."/>
            <person name="Floudas D."/>
            <person name="Copeland A."/>
            <person name="Barry K.W."/>
            <person name="Cichocki N."/>
            <person name="Veneault-Fourrey C."/>
            <person name="LaButti K."/>
            <person name="Lindquist E.A."/>
            <person name="Lipzen A."/>
            <person name="Lundell T."/>
            <person name="Morin E."/>
            <person name="Murat C."/>
            <person name="Riley R."/>
            <person name="Ohm R."/>
            <person name="Sun H."/>
            <person name="Tunlid A."/>
            <person name="Henrissat B."/>
            <person name="Grigoriev I.V."/>
            <person name="Hibbett D.S."/>
            <person name="Martin F."/>
        </authorList>
    </citation>
    <scope>NUCLEOTIDE SEQUENCE [LARGE SCALE GENOMIC DNA]</scope>
    <source>
        <strain evidence="2 3">SS14</strain>
    </source>
</reference>
<evidence type="ECO:0000313" key="3">
    <source>
        <dbReference type="Proteomes" id="UP000054279"/>
    </source>
</evidence>
<gene>
    <name evidence="2" type="ORF">M422DRAFT_253434</name>
</gene>
<accession>A0A0C9UJJ5</accession>
<evidence type="ECO:0000313" key="2">
    <source>
        <dbReference type="EMBL" id="KIJ43228.1"/>
    </source>
</evidence>
<dbReference type="AlphaFoldDB" id="A0A0C9UJJ5"/>
<dbReference type="EMBL" id="KN837124">
    <property type="protein sequence ID" value="KIJ43228.1"/>
    <property type="molecule type" value="Genomic_DNA"/>
</dbReference>
<evidence type="ECO:0000256" key="1">
    <source>
        <dbReference type="SAM" id="Coils"/>
    </source>
</evidence>